<evidence type="ECO:0000256" key="1">
    <source>
        <dbReference type="SAM" id="MobiDB-lite"/>
    </source>
</evidence>
<dbReference type="EMBL" id="MCGN01000002">
    <property type="protein sequence ID" value="ORY99949.1"/>
    <property type="molecule type" value="Genomic_DNA"/>
</dbReference>
<dbReference type="AlphaFoldDB" id="A0A1X2HKU6"/>
<proteinExistence type="predicted"/>
<dbReference type="Proteomes" id="UP000242180">
    <property type="component" value="Unassembled WGS sequence"/>
</dbReference>
<keyword evidence="3" id="KW-1185">Reference proteome</keyword>
<name>A0A1X2HKU6_SYNRA</name>
<evidence type="ECO:0000313" key="2">
    <source>
        <dbReference type="EMBL" id="ORY99949.1"/>
    </source>
</evidence>
<sequence>MDNNDNNNNNNSRNTDSLSPPPLPPRQRRLSASSSSSVLSKLNRPRSSSDVSVENHNDASSSARKPDPKVDEMEQYYAHLHKHVREMKRTKPKDLAKPTIEAFETRDADGQTHTEWRAFIEAWVQYVLNSFASSRIDDRLEPFSLNIIKSGVDRLYTMVLPFKEPALRVRRIYRWENRWLTGAILLVRN</sequence>
<accession>A0A1X2HKU6</accession>
<evidence type="ECO:0000313" key="3">
    <source>
        <dbReference type="Proteomes" id="UP000242180"/>
    </source>
</evidence>
<protein>
    <submittedName>
        <fullName evidence="2">Uncharacterized protein</fullName>
    </submittedName>
</protein>
<dbReference type="InParanoid" id="A0A1X2HKU6"/>
<dbReference type="STRING" id="13706.A0A1X2HKU6"/>
<feature type="compositionally biased region" description="Low complexity" evidence="1">
    <location>
        <begin position="1"/>
        <end position="11"/>
    </location>
</feature>
<dbReference type="OrthoDB" id="1708389at2759"/>
<gene>
    <name evidence="2" type="ORF">BCR43DRAFT_484598</name>
</gene>
<reference evidence="2 3" key="1">
    <citation type="submission" date="2016-07" db="EMBL/GenBank/DDBJ databases">
        <title>Pervasive Adenine N6-methylation of Active Genes in Fungi.</title>
        <authorList>
            <consortium name="DOE Joint Genome Institute"/>
            <person name="Mondo S.J."/>
            <person name="Dannebaum R.O."/>
            <person name="Kuo R.C."/>
            <person name="Labutti K."/>
            <person name="Haridas S."/>
            <person name="Kuo A."/>
            <person name="Salamov A."/>
            <person name="Ahrendt S.R."/>
            <person name="Lipzen A."/>
            <person name="Sullivan W."/>
            <person name="Andreopoulos W.B."/>
            <person name="Clum A."/>
            <person name="Lindquist E."/>
            <person name="Daum C."/>
            <person name="Ramamoorthy G.K."/>
            <person name="Gryganskyi A."/>
            <person name="Culley D."/>
            <person name="Magnuson J.K."/>
            <person name="James T.Y."/>
            <person name="O'Malley M.A."/>
            <person name="Stajich J.E."/>
            <person name="Spatafora J.W."/>
            <person name="Visel A."/>
            <person name="Grigoriev I.V."/>
        </authorList>
    </citation>
    <scope>NUCLEOTIDE SEQUENCE [LARGE SCALE GENOMIC DNA]</scope>
    <source>
        <strain evidence="2 3">NRRL 2496</strain>
    </source>
</reference>
<feature type="compositionally biased region" description="Polar residues" evidence="1">
    <location>
        <begin position="46"/>
        <end position="63"/>
    </location>
</feature>
<feature type="region of interest" description="Disordered" evidence="1">
    <location>
        <begin position="1"/>
        <end position="70"/>
    </location>
</feature>
<organism evidence="2 3">
    <name type="scientific">Syncephalastrum racemosum</name>
    <name type="common">Filamentous fungus</name>
    <dbReference type="NCBI Taxonomy" id="13706"/>
    <lineage>
        <taxon>Eukaryota</taxon>
        <taxon>Fungi</taxon>
        <taxon>Fungi incertae sedis</taxon>
        <taxon>Mucoromycota</taxon>
        <taxon>Mucoromycotina</taxon>
        <taxon>Mucoromycetes</taxon>
        <taxon>Mucorales</taxon>
        <taxon>Syncephalastraceae</taxon>
        <taxon>Syncephalastrum</taxon>
    </lineage>
</organism>
<comment type="caution">
    <text evidence="2">The sequence shown here is derived from an EMBL/GenBank/DDBJ whole genome shotgun (WGS) entry which is preliminary data.</text>
</comment>
<feature type="compositionally biased region" description="Low complexity" evidence="1">
    <location>
        <begin position="30"/>
        <end position="42"/>
    </location>
</feature>